<keyword evidence="1" id="KW-0472">Membrane</keyword>
<feature type="transmembrane region" description="Helical" evidence="1">
    <location>
        <begin position="7"/>
        <end position="23"/>
    </location>
</feature>
<accession>A0A1Y1QIU9</accession>
<name>A0A1Y1QIU9_9GAMM</name>
<dbReference type="EMBL" id="MTEJ01000241">
    <property type="protein sequence ID" value="OQX06514.1"/>
    <property type="molecule type" value="Genomic_DNA"/>
</dbReference>
<evidence type="ECO:0000256" key="1">
    <source>
        <dbReference type="SAM" id="Phobius"/>
    </source>
</evidence>
<dbReference type="Pfam" id="PF04186">
    <property type="entry name" value="FxsA"/>
    <property type="match status" value="1"/>
</dbReference>
<reference evidence="2 3" key="1">
    <citation type="submission" date="2017-01" db="EMBL/GenBank/DDBJ databases">
        <title>Novel large sulfur bacteria in the metagenomes of groundwater-fed chemosynthetic microbial mats in the Lake Huron basin.</title>
        <authorList>
            <person name="Sharrar A.M."/>
            <person name="Flood B.E."/>
            <person name="Bailey J.V."/>
            <person name="Jones D.S."/>
            <person name="Biddanda B."/>
            <person name="Ruberg S.A."/>
            <person name="Marcus D.N."/>
            <person name="Dick G.J."/>
        </authorList>
    </citation>
    <scope>NUCLEOTIDE SEQUENCE [LARGE SCALE GENOMIC DNA]</scope>
    <source>
        <strain evidence="2">A8</strain>
    </source>
</reference>
<evidence type="ECO:0000313" key="3">
    <source>
        <dbReference type="Proteomes" id="UP000192491"/>
    </source>
</evidence>
<comment type="caution">
    <text evidence="2">The sequence shown here is derived from an EMBL/GenBank/DDBJ whole genome shotgun (WGS) entry which is preliminary data.</text>
</comment>
<evidence type="ECO:0000313" key="2">
    <source>
        <dbReference type="EMBL" id="OQX06514.1"/>
    </source>
</evidence>
<dbReference type="NCBIfam" id="NF008528">
    <property type="entry name" value="PRK11463.1-2"/>
    <property type="match status" value="1"/>
</dbReference>
<sequence>MRRFPVFSVLFLVIPFIELWLLIKVGSAIGALATILLLILSGFLGMYLLRHQGLSTLAKFQRDVQAGQRPAKSLLEGTMMLLGGVLFIIPGFFTDLVGLILLLPPTRYLLVKFMLKNGVVSVGGGYQHTSAPRSSGTDIEGEVIRRVDDTKNSLDRP</sequence>
<dbReference type="PANTHER" id="PTHR35335">
    <property type="entry name" value="UPF0716 PROTEIN FXSA"/>
    <property type="match status" value="1"/>
</dbReference>
<dbReference type="PANTHER" id="PTHR35335:SF1">
    <property type="entry name" value="UPF0716 PROTEIN FXSA"/>
    <property type="match status" value="1"/>
</dbReference>
<feature type="transmembrane region" description="Helical" evidence="1">
    <location>
        <begin position="29"/>
        <end position="49"/>
    </location>
</feature>
<proteinExistence type="predicted"/>
<protein>
    <submittedName>
        <fullName evidence="2">FxsA protein</fullName>
    </submittedName>
</protein>
<gene>
    <name evidence="2" type="ORF">BWK73_30645</name>
</gene>
<feature type="transmembrane region" description="Helical" evidence="1">
    <location>
        <begin position="79"/>
        <end position="103"/>
    </location>
</feature>
<keyword evidence="1" id="KW-0812">Transmembrane</keyword>
<dbReference type="AlphaFoldDB" id="A0A1Y1QIU9"/>
<dbReference type="Proteomes" id="UP000192491">
    <property type="component" value="Unassembled WGS sequence"/>
</dbReference>
<organism evidence="2 3">
    <name type="scientific">Thiothrix lacustris</name>
    <dbReference type="NCBI Taxonomy" id="525917"/>
    <lineage>
        <taxon>Bacteria</taxon>
        <taxon>Pseudomonadati</taxon>
        <taxon>Pseudomonadota</taxon>
        <taxon>Gammaproteobacteria</taxon>
        <taxon>Thiotrichales</taxon>
        <taxon>Thiotrichaceae</taxon>
        <taxon>Thiothrix</taxon>
    </lineage>
</organism>
<dbReference type="GO" id="GO:0016020">
    <property type="term" value="C:membrane"/>
    <property type="evidence" value="ECO:0007669"/>
    <property type="project" value="InterPro"/>
</dbReference>
<keyword evidence="1" id="KW-1133">Transmembrane helix</keyword>
<dbReference type="InterPro" id="IPR007313">
    <property type="entry name" value="FxsA"/>
</dbReference>